<accession>U5G8J0</accession>
<dbReference type="Proteomes" id="UP000006729">
    <property type="component" value="Chromosome 6"/>
</dbReference>
<keyword evidence="8" id="KW-1185">Reference proteome</keyword>
<gene>
    <name evidence="7" type="ORF">POPTR_006G254800</name>
</gene>
<sequence>MLSPTPLSLLCTIFLTKNLPKLKIKTPISPQPPPHPPSLPPPPQDDDSLLHLASQVNPRPKSPKKLAFLFLTTTPLPFAPPWELYFNQSRTVFTDKVIHSKLAKRSTPTLISAVRRLLSHALLHDPSTSMFALLSPSYGRRVESMLPEVGFKDFRIGSQFRVLTRKHARMVVRDMRIWPKFNQTCLREDTCYPEENYFPTLIHMQDPRGVSAGGHPRKYKASEVGPDLIMSLRNRRPRYGYEGINGSDLSVMKRNDPFLFARKFSPDSIQPLISIAKDIILND</sequence>
<evidence type="ECO:0000313" key="8">
    <source>
        <dbReference type="Proteomes" id="UP000006729"/>
    </source>
</evidence>
<evidence type="ECO:0000256" key="5">
    <source>
        <dbReference type="ARBA" id="ARBA00023180"/>
    </source>
</evidence>
<dbReference type="AlphaFoldDB" id="U5G8J0"/>
<proteinExistence type="predicted"/>
<dbReference type="PANTHER" id="PTHR31042">
    <property type="entry name" value="CORE-2/I-BRANCHING BETA-1,6-N-ACETYLGLUCOSAMINYLTRANSFERASE FAMILY PROTEIN-RELATED"/>
    <property type="match status" value="1"/>
</dbReference>
<dbReference type="eggNOG" id="ENOG502QVBI">
    <property type="taxonomic scope" value="Eukaryota"/>
</dbReference>
<comment type="subcellular location">
    <subcellularLocation>
        <location evidence="1">Membrane</location>
        <topology evidence="1">Single-pass type II membrane protein</topology>
    </subcellularLocation>
</comment>
<keyword evidence="2" id="KW-0328">Glycosyltransferase</keyword>
<dbReference type="EMBL" id="CM009295">
    <property type="protein sequence ID" value="PNT33733.1"/>
    <property type="molecule type" value="Genomic_DNA"/>
</dbReference>
<evidence type="ECO:0000256" key="2">
    <source>
        <dbReference type="ARBA" id="ARBA00022676"/>
    </source>
</evidence>
<dbReference type="InterPro" id="IPR044174">
    <property type="entry name" value="BC10-like"/>
</dbReference>
<dbReference type="Gramene" id="Potri.006G254800.1.v4.1">
    <property type="protein sequence ID" value="Potri.006G254800.1.v4.1"/>
    <property type="gene ID" value="Potri.006G254800.v4.1"/>
</dbReference>
<evidence type="ECO:0000256" key="1">
    <source>
        <dbReference type="ARBA" id="ARBA00004606"/>
    </source>
</evidence>
<keyword evidence="4" id="KW-0472">Membrane</keyword>
<evidence type="ECO:0000256" key="4">
    <source>
        <dbReference type="ARBA" id="ARBA00023136"/>
    </source>
</evidence>
<feature type="compositionally biased region" description="Pro residues" evidence="6">
    <location>
        <begin position="29"/>
        <end position="43"/>
    </location>
</feature>
<protein>
    <submittedName>
        <fullName evidence="7">Uncharacterized protein</fullName>
    </submittedName>
</protein>
<keyword evidence="3" id="KW-0808">Transferase</keyword>
<evidence type="ECO:0000313" key="7">
    <source>
        <dbReference type="EMBL" id="PNT33733.1"/>
    </source>
</evidence>
<dbReference type="GO" id="GO:0016757">
    <property type="term" value="F:glycosyltransferase activity"/>
    <property type="evidence" value="ECO:0007669"/>
    <property type="project" value="UniProtKB-KW"/>
</dbReference>
<keyword evidence="5" id="KW-0325">Glycoprotein</keyword>
<organism evidence="7 8">
    <name type="scientific">Populus trichocarpa</name>
    <name type="common">Western balsam poplar</name>
    <name type="synonym">Populus balsamifera subsp. trichocarpa</name>
    <dbReference type="NCBI Taxonomy" id="3694"/>
    <lineage>
        <taxon>Eukaryota</taxon>
        <taxon>Viridiplantae</taxon>
        <taxon>Streptophyta</taxon>
        <taxon>Embryophyta</taxon>
        <taxon>Tracheophyta</taxon>
        <taxon>Spermatophyta</taxon>
        <taxon>Magnoliopsida</taxon>
        <taxon>eudicotyledons</taxon>
        <taxon>Gunneridae</taxon>
        <taxon>Pentapetalae</taxon>
        <taxon>rosids</taxon>
        <taxon>fabids</taxon>
        <taxon>Malpighiales</taxon>
        <taxon>Salicaceae</taxon>
        <taxon>Saliceae</taxon>
        <taxon>Populus</taxon>
    </lineage>
</organism>
<name>U5G8J0_POPTR</name>
<dbReference type="GO" id="GO:0016020">
    <property type="term" value="C:membrane"/>
    <property type="evidence" value="ECO:0007669"/>
    <property type="project" value="UniProtKB-SubCell"/>
</dbReference>
<evidence type="ECO:0000256" key="3">
    <source>
        <dbReference type="ARBA" id="ARBA00022679"/>
    </source>
</evidence>
<dbReference type="OMA" id="RSHARMV"/>
<feature type="region of interest" description="Disordered" evidence="6">
    <location>
        <begin position="25"/>
        <end position="50"/>
    </location>
</feature>
<dbReference type="InParanoid" id="U5G8J0"/>
<dbReference type="InterPro" id="IPR003406">
    <property type="entry name" value="Glyco_trans_14"/>
</dbReference>
<evidence type="ECO:0000256" key="6">
    <source>
        <dbReference type="SAM" id="MobiDB-lite"/>
    </source>
</evidence>
<reference evidence="7 8" key="1">
    <citation type="journal article" date="2006" name="Science">
        <title>The genome of black cottonwood, Populus trichocarpa (Torr. &amp; Gray).</title>
        <authorList>
            <person name="Tuskan G.A."/>
            <person name="Difazio S."/>
            <person name="Jansson S."/>
            <person name="Bohlmann J."/>
            <person name="Grigoriev I."/>
            <person name="Hellsten U."/>
            <person name="Putnam N."/>
            <person name="Ralph S."/>
            <person name="Rombauts S."/>
            <person name="Salamov A."/>
            <person name="Schein J."/>
            <person name="Sterck L."/>
            <person name="Aerts A."/>
            <person name="Bhalerao R.R."/>
            <person name="Bhalerao R.P."/>
            <person name="Blaudez D."/>
            <person name="Boerjan W."/>
            <person name="Brun A."/>
            <person name="Brunner A."/>
            <person name="Busov V."/>
            <person name="Campbell M."/>
            <person name="Carlson J."/>
            <person name="Chalot M."/>
            <person name="Chapman J."/>
            <person name="Chen G.L."/>
            <person name="Cooper D."/>
            <person name="Coutinho P.M."/>
            <person name="Couturier J."/>
            <person name="Covert S."/>
            <person name="Cronk Q."/>
            <person name="Cunningham R."/>
            <person name="Davis J."/>
            <person name="Degroeve S."/>
            <person name="Dejardin A."/>
            <person name="Depamphilis C."/>
            <person name="Detter J."/>
            <person name="Dirks B."/>
            <person name="Dubchak I."/>
            <person name="Duplessis S."/>
            <person name="Ehlting J."/>
            <person name="Ellis B."/>
            <person name="Gendler K."/>
            <person name="Goodstein D."/>
            <person name="Gribskov M."/>
            <person name="Grimwood J."/>
            <person name="Groover A."/>
            <person name="Gunter L."/>
            <person name="Hamberger B."/>
            <person name="Heinze B."/>
            <person name="Helariutta Y."/>
            <person name="Henrissat B."/>
            <person name="Holligan D."/>
            <person name="Holt R."/>
            <person name="Huang W."/>
            <person name="Islam-Faridi N."/>
            <person name="Jones S."/>
            <person name="Jones-Rhoades M."/>
            <person name="Jorgensen R."/>
            <person name="Joshi C."/>
            <person name="Kangasjarvi J."/>
            <person name="Karlsson J."/>
            <person name="Kelleher C."/>
            <person name="Kirkpatrick R."/>
            <person name="Kirst M."/>
            <person name="Kohler A."/>
            <person name="Kalluri U."/>
            <person name="Larimer F."/>
            <person name="Leebens-Mack J."/>
            <person name="Leple J.C."/>
            <person name="Locascio P."/>
            <person name="Lou Y."/>
            <person name="Lucas S."/>
            <person name="Martin F."/>
            <person name="Montanini B."/>
            <person name="Napoli C."/>
            <person name="Nelson D.R."/>
            <person name="Nelson C."/>
            <person name="Nieminen K."/>
            <person name="Nilsson O."/>
            <person name="Pereda V."/>
            <person name="Peter G."/>
            <person name="Philippe R."/>
            <person name="Pilate G."/>
            <person name="Poliakov A."/>
            <person name="Razumovskaya J."/>
            <person name="Richardson P."/>
            <person name="Rinaldi C."/>
            <person name="Ritland K."/>
            <person name="Rouze P."/>
            <person name="Ryaboy D."/>
            <person name="Schmutz J."/>
            <person name="Schrader J."/>
            <person name="Segerman B."/>
            <person name="Shin H."/>
            <person name="Siddiqui A."/>
            <person name="Sterky F."/>
            <person name="Terry A."/>
            <person name="Tsai C.J."/>
            <person name="Uberbacher E."/>
            <person name="Unneberg P."/>
            <person name="Vahala J."/>
            <person name="Wall K."/>
            <person name="Wessler S."/>
            <person name="Yang G."/>
            <person name="Yin T."/>
            <person name="Douglas C."/>
            <person name="Marra M."/>
            <person name="Sandberg G."/>
            <person name="Van de Peer Y."/>
            <person name="Rokhsar D."/>
        </authorList>
    </citation>
    <scope>NUCLEOTIDE SEQUENCE [LARGE SCALE GENOMIC DNA]</scope>
    <source>
        <strain evidence="8">cv. Nisqually</strain>
    </source>
</reference>
<dbReference type="Pfam" id="PF02485">
    <property type="entry name" value="Branch"/>
    <property type="match status" value="1"/>
</dbReference>
<dbReference type="PANTHER" id="PTHR31042:SF60">
    <property type="entry name" value="CORE-2_I-BRANCHING BETA-1,6-N-ACETYLGLUCOSAMINYLTRANSFERASE FAMILY PROTEIN"/>
    <property type="match status" value="1"/>
</dbReference>
<dbReference type="STRING" id="3694.U5G8J0"/>